<evidence type="ECO:0000313" key="1">
    <source>
        <dbReference type="EMBL" id="AHJ87178.1"/>
    </source>
</evidence>
<dbReference type="GeneID" id="24723404"/>
<sequence length="244" mass="28585">MVKSLKEERLGSVRLNKHGSEMKVIEYNGAKDITVQFSKGDTVHTSWQMFNKGVVRSVYDKTVYGVGYIGGEAYANEDAYNAWHRMMERCYNPKYKEKKPTYEGCVVNPVWHNFQNFRMWYELNYYSIEGETMCLDKDILLKRNKVYSPTTCVYVPETINTLFTKGNANRGYLPIGVTEDKRTGKYMAQMHKKTIGYFGIPQEAFLAYKEAKEQHIKEVAEKYKHHIPIKLYEALLRYEVEIDD</sequence>
<dbReference type="EMBL" id="KJ081346">
    <property type="protein sequence ID" value="AHJ87178.1"/>
    <property type="molecule type" value="Genomic_DNA"/>
</dbReference>
<protein>
    <submittedName>
        <fullName evidence="1">Uncharacterized protein</fullName>
    </submittedName>
</protein>
<accession>A0A0E3D9T4</accession>
<dbReference type="OrthoDB" id="8611at10239"/>
<dbReference type="RefSeq" id="YP_009149701.1">
    <property type="nucleotide sequence ID" value="NC_027355.1"/>
</dbReference>
<gene>
    <name evidence="1" type="ORF">BCP8-2_140</name>
</gene>
<reference evidence="1 2" key="2">
    <citation type="journal article" date="2015" name="Arch. Virol.">
        <title>Complete genome sequence analysis and identification of putative metallo-beta-lactamase and SpoIIIE homologs in Bacillus cereus group phage BCP8-2, a new member of the proposed Bastille-like group.</title>
        <authorList>
            <person name="Asare P.T."/>
            <person name="Bandara N."/>
            <person name="Jeong T.Y."/>
            <person name="Ryu S."/>
            <person name="Klumpp J."/>
            <person name="Kim K.P."/>
        </authorList>
    </citation>
    <scope>NUCLEOTIDE SEQUENCE [LARGE SCALE GENOMIC DNA]</scope>
    <source>
        <strain evidence="1">BCP8-2</strain>
    </source>
</reference>
<dbReference type="Proteomes" id="UP000033014">
    <property type="component" value="Segment"/>
</dbReference>
<keyword evidence="2" id="KW-1185">Reference proteome</keyword>
<organism evidence="1 2">
    <name type="scientific">Bacillus phage BCP8-2</name>
    <dbReference type="NCBI Taxonomy" id="1129192"/>
    <lineage>
        <taxon>Viruses</taxon>
        <taxon>Duplodnaviria</taxon>
        <taxon>Heunggongvirae</taxon>
        <taxon>Uroviricota</taxon>
        <taxon>Caudoviricetes</taxon>
        <taxon>Herelleviridae</taxon>
        <taxon>Bastillevirinae</taxon>
        <taxon>Caeruleovirus</taxon>
        <taxon>Caeruleovirus BCP82</taxon>
    </lineage>
</organism>
<name>A0A0E3D9T4_9CAUD</name>
<dbReference type="KEGG" id="vg:24723404"/>
<reference evidence="2" key="1">
    <citation type="submission" date="2014-01" db="EMBL/GenBank/DDBJ databases">
        <title>Genomic and Proteomic Analysis of Broad Host Range Virulent Bacillus Group Phage BCP8-2 Leading To the Creation of New Genus within Myoviruses.</title>
        <authorList>
            <person name="Bandara N."/>
            <person name="Asare P.T."/>
            <person name="Kim K.P."/>
        </authorList>
    </citation>
    <scope>NUCLEOTIDE SEQUENCE [LARGE SCALE GENOMIC DNA]</scope>
</reference>
<evidence type="ECO:0000313" key="2">
    <source>
        <dbReference type="Proteomes" id="UP000033014"/>
    </source>
</evidence>
<proteinExistence type="predicted"/>